<proteinExistence type="predicted"/>
<accession>A0ABD0U5S4</accession>
<keyword evidence="2" id="KW-1185">Reference proteome</keyword>
<evidence type="ECO:0000313" key="2">
    <source>
        <dbReference type="Proteomes" id="UP001552299"/>
    </source>
</evidence>
<reference evidence="1 2" key="1">
    <citation type="journal article" date="2024" name="Plant Biotechnol. J.">
        <title>Dendrobium thyrsiflorum genome and its molecular insights into genes involved in important horticultural traits.</title>
        <authorList>
            <person name="Chen B."/>
            <person name="Wang J.Y."/>
            <person name="Zheng P.J."/>
            <person name="Li K.L."/>
            <person name="Liang Y.M."/>
            <person name="Chen X.F."/>
            <person name="Zhang C."/>
            <person name="Zhao X."/>
            <person name="He X."/>
            <person name="Zhang G.Q."/>
            <person name="Liu Z.J."/>
            <person name="Xu Q."/>
        </authorList>
    </citation>
    <scope>NUCLEOTIDE SEQUENCE [LARGE SCALE GENOMIC DNA]</scope>
    <source>
        <strain evidence="1">GZMU011</strain>
    </source>
</reference>
<dbReference type="EMBL" id="JANQDX010000017">
    <property type="protein sequence ID" value="KAL0907754.1"/>
    <property type="molecule type" value="Genomic_DNA"/>
</dbReference>
<gene>
    <name evidence="1" type="ORF">M5K25_022189</name>
</gene>
<protein>
    <submittedName>
        <fullName evidence="1">Uncharacterized protein</fullName>
    </submittedName>
</protein>
<comment type="caution">
    <text evidence="1">The sequence shown here is derived from an EMBL/GenBank/DDBJ whole genome shotgun (WGS) entry which is preliminary data.</text>
</comment>
<evidence type="ECO:0000313" key="1">
    <source>
        <dbReference type="EMBL" id="KAL0907754.1"/>
    </source>
</evidence>
<dbReference type="Proteomes" id="UP001552299">
    <property type="component" value="Unassembled WGS sequence"/>
</dbReference>
<sequence>MKLITSDGKSKQFMAILICNFYRSLVDIGLEGTKVVSLIRWISETGIYRSPGGTSCLQAETLTTSHLKKSIANWRGNFEERWKRPYKILFTDPGEAENLDSFCFLLKQAENPKLLLLPPKASREP</sequence>
<organism evidence="1 2">
    <name type="scientific">Dendrobium thyrsiflorum</name>
    <name type="common">Pinecone-like raceme dendrobium</name>
    <name type="synonym">Orchid</name>
    <dbReference type="NCBI Taxonomy" id="117978"/>
    <lineage>
        <taxon>Eukaryota</taxon>
        <taxon>Viridiplantae</taxon>
        <taxon>Streptophyta</taxon>
        <taxon>Embryophyta</taxon>
        <taxon>Tracheophyta</taxon>
        <taxon>Spermatophyta</taxon>
        <taxon>Magnoliopsida</taxon>
        <taxon>Liliopsida</taxon>
        <taxon>Asparagales</taxon>
        <taxon>Orchidaceae</taxon>
        <taxon>Epidendroideae</taxon>
        <taxon>Malaxideae</taxon>
        <taxon>Dendrobiinae</taxon>
        <taxon>Dendrobium</taxon>
    </lineage>
</organism>
<name>A0ABD0U5S4_DENTH</name>
<dbReference type="AlphaFoldDB" id="A0ABD0U5S4"/>